<feature type="domain" description="N-acetyltransferase" evidence="3">
    <location>
        <begin position="1"/>
        <end position="142"/>
    </location>
</feature>
<keyword evidence="2" id="KW-0012">Acyltransferase</keyword>
<evidence type="ECO:0000259" key="3">
    <source>
        <dbReference type="PROSITE" id="PS51186"/>
    </source>
</evidence>
<reference evidence="4 5" key="1">
    <citation type="submission" date="2015-03" db="EMBL/GenBank/DDBJ databases">
        <title>Genome sequence of Kiloniella sp. P1-1, isolated from the gut microflora of Pacific white shrimp, Penaeus vannamei.</title>
        <authorList>
            <person name="Shao Z."/>
            <person name="Wang L."/>
            <person name="Li X."/>
        </authorList>
    </citation>
    <scope>NUCLEOTIDE SEQUENCE [LARGE SCALE GENOMIC DNA]</scope>
    <source>
        <strain evidence="4 5">P1-1</strain>
    </source>
</reference>
<dbReference type="PANTHER" id="PTHR43877">
    <property type="entry name" value="AMINOALKYLPHOSPHONATE N-ACETYLTRANSFERASE-RELATED-RELATED"/>
    <property type="match status" value="1"/>
</dbReference>
<keyword evidence="5" id="KW-1185">Reference proteome</keyword>
<evidence type="ECO:0000313" key="5">
    <source>
        <dbReference type="Proteomes" id="UP000034491"/>
    </source>
</evidence>
<dbReference type="GO" id="GO:0016747">
    <property type="term" value="F:acyltransferase activity, transferring groups other than amino-acyl groups"/>
    <property type="evidence" value="ECO:0007669"/>
    <property type="project" value="InterPro"/>
</dbReference>
<dbReference type="Gene3D" id="3.40.630.30">
    <property type="match status" value="1"/>
</dbReference>
<dbReference type="InterPro" id="IPR016181">
    <property type="entry name" value="Acyl_CoA_acyltransferase"/>
</dbReference>
<comment type="caution">
    <text evidence="4">The sequence shown here is derived from an EMBL/GenBank/DDBJ whole genome shotgun (WGS) entry which is preliminary data.</text>
</comment>
<organism evidence="4 5">
    <name type="scientific">Kiloniella litopenaei</name>
    <dbReference type="NCBI Taxonomy" id="1549748"/>
    <lineage>
        <taxon>Bacteria</taxon>
        <taxon>Pseudomonadati</taxon>
        <taxon>Pseudomonadota</taxon>
        <taxon>Alphaproteobacteria</taxon>
        <taxon>Rhodospirillales</taxon>
        <taxon>Kiloniellaceae</taxon>
        <taxon>Kiloniella</taxon>
    </lineage>
</organism>
<name>A0A0M2RCR7_9PROT</name>
<evidence type="ECO:0000313" key="4">
    <source>
        <dbReference type="EMBL" id="KKJ77363.1"/>
    </source>
</evidence>
<dbReference type="InterPro" id="IPR000182">
    <property type="entry name" value="GNAT_dom"/>
</dbReference>
<gene>
    <name evidence="4" type="ORF">WH95_06525</name>
</gene>
<proteinExistence type="predicted"/>
<evidence type="ECO:0000256" key="1">
    <source>
        <dbReference type="ARBA" id="ARBA00022679"/>
    </source>
</evidence>
<evidence type="ECO:0000256" key="2">
    <source>
        <dbReference type="ARBA" id="ARBA00023315"/>
    </source>
</evidence>
<dbReference type="PROSITE" id="PS51186">
    <property type="entry name" value="GNAT"/>
    <property type="match status" value="1"/>
</dbReference>
<accession>A0A0M2RCR7</accession>
<dbReference type="EMBL" id="LANI01000004">
    <property type="protein sequence ID" value="KKJ77363.1"/>
    <property type="molecule type" value="Genomic_DNA"/>
</dbReference>
<dbReference type="CDD" id="cd04301">
    <property type="entry name" value="NAT_SF"/>
    <property type="match status" value="1"/>
</dbReference>
<dbReference type="InterPro" id="IPR050832">
    <property type="entry name" value="Bact_Acetyltransf"/>
</dbReference>
<dbReference type="SUPFAM" id="SSF55729">
    <property type="entry name" value="Acyl-CoA N-acyltransferases (Nat)"/>
    <property type="match status" value="1"/>
</dbReference>
<dbReference type="RefSeq" id="WP_046504719.1">
    <property type="nucleotide sequence ID" value="NZ_LANI01000004.1"/>
</dbReference>
<protein>
    <submittedName>
        <fullName evidence="4">GCN5 family acetyltransferase</fullName>
    </submittedName>
</protein>
<keyword evidence="1 4" id="KW-0808">Transferase</keyword>
<sequence>MQLRQMLPSDHPELITLFKETPGVTLRDADSYAATQLYLERNPNLNFVVEDKNNIIACVMCGHDGRRGYLQHLIVKPEYRKLGLGEKLFRECVCNLARIGIEKTHIFVFKDNGIANYFWQSKGWQLRQDVNLYSFVSSDNINA</sequence>
<dbReference type="Pfam" id="PF00583">
    <property type="entry name" value="Acetyltransf_1"/>
    <property type="match status" value="1"/>
</dbReference>
<dbReference type="AlphaFoldDB" id="A0A0M2RCR7"/>
<dbReference type="Proteomes" id="UP000034491">
    <property type="component" value="Unassembled WGS sequence"/>
</dbReference>
<dbReference type="STRING" id="1549748.WH95_06525"/>